<evidence type="ECO:0000313" key="8">
    <source>
        <dbReference type="EMBL" id="MET3751880.1"/>
    </source>
</evidence>
<accession>A0ABV2M5Z0</accession>
<sequence length="486" mass="55124">MYTENQNNMEQYEDDEIVLDLSGLLEDYIRCLKRCWLQLLLVLLTVTALTVAYFNRSYEPFYEAKLTYAVERTGDAATDASIAKRLSSSVSSVTALEEFRQDLTENIQEKSLNDNYQFSSVNTEGSNLFTVYLKTNNYKNTNLLIENFKDVYPKWASEITGTVELQIADESLAGKNPSNPYSLPKSAAMGLLAGAALCFVIATVYAFTTKTVRRESDMKKLTVKGCVAMIPEARQKKRRNGKKAQLLITNKHVDWGFKQAVLAAQNRIERQMEKENKHVLLVSSTIPEEGKSLMALNIALGFSMQDKKVLVVDGDFRNPSIGKILGLEENHHGLADYFKQKCFLNDIIQSKNNLDVICGGSVRDKASSVLKQKEMEHLMEALVNDYDYIVIDTPPSALFTDATLLSEYADSVLYVVRHDRAITREIKDGLEPFIRNEKLLGYLINRKPGGYSTYGRYGKYSSYKQYGKYKRYIDLDEKTMDTEDSL</sequence>
<dbReference type="InterPro" id="IPR025669">
    <property type="entry name" value="AAA_dom"/>
</dbReference>
<evidence type="ECO:0000256" key="3">
    <source>
        <dbReference type="ARBA" id="ARBA00022777"/>
    </source>
</evidence>
<keyword evidence="9" id="KW-1185">Reference proteome</keyword>
<evidence type="ECO:0000313" key="9">
    <source>
        <dbReference type="Proteomes" id="UP001549106"/>
    </source>
</evidence>
<proteinExistence type="predicted"/>
<evidence type="ECO:0000256" key="1">
    <source>
        <dbReference type="ARBA" id="ARBA00022679"/>
    </source>
</evidence>
<name>A0ABV2M5Z0_9FIRM</name>
<dbReference type="NCBIfam" id="TIGR01007">
    <property type="entry name" value="eps_fam"/>
    <property type="match status" value="1"/>
</dbReference>
<keyword evidence="4" id="KW-0067">ATP-binding</keyword>
<dbReference type="InterPro" id="IPR050445">
    <property type="entry name" value="Bact_polysacc_biosynth/exp"/>
</dbReference>
<feature type="transmembrane region" description="Helical" evidence="6">
    <location>
        <begin position="35"/>
        <end position="54"/>
    </location>
</feature>
<evidence type="ECO:0000256" key="5">
    <source>
        <dbReference type="ARBA" id="ARBA00023137"/>
    </source>
</evidence>
<dbReference type="CDD" id="cd05387">
    <property type="entry name" value="BY-kinase"/>
    <property type="match status" value="1"/>
</dbReference>
<protein>
    <submittedName>
        <fullName evidence="8">Capsular exopolysaccharide synthesis family protein</fullName>
    </submittedName>
</protein>
<gene>
    <name evidence="8" type="ORF">ABID24_003142</name>
</gene>
<feature type="transmembrane region" description="Helical" evidence="6">
    <location>
        <begin position="187"/>
        <end position="208"/>
    </location>
</feature>
<dbReference type="RefSeq" id="WP_257465384.1">
    <property type="nucleotide sequence ID" value="NZ_JANJZT010000030.1"/>
</dbReference>
<evidence type="ECO:0000259" key="7">
    <source>
        <dbReference type="Pfam" id="PF13614"/>
    </source>
</evidence>
<keyword evidence="2" id="KW-0547">Nucleotide-binding</keyword>
<evidence type="ECO:0000256" key="4">
    <source>
        <dbReference type="ARBA" id="ARBA00022840"/>
    </source>
</evidence>
<reference evidence="8 9" key="1">
    <citation type="submission" date="2024-06" db="EMBL/GenBank/DDBJ databases">
        <title>Genomic Encyclopedia of Type Strains, Phase IV (KMG-IV): sequencing the most valuable type-strain genomes for metagenomic binning, comparative biology and taxonomic classification.</title>
        <authorList>
            <person name="Goeker M."/>
        </authorList>
    </citation>
    <scope>NUCLEOTIDE SEQUENCE [LARGE SCALE GENOMIC DNA]</scope>
    <source>
        <strain evidence="8 9">DSM 29492</strain>
    </source>
</reference>
<organism evidence="8 9">
    <name type="scientific">Blautia caecimuris</name>
    <dbReference type="NCBI Taxonomy" id="1796615"/>
    <lineage>
        <taxon>Bacteria</taxon>
        <taxon>Bacillati</taxon>
        <taxon>Bacillota</taxon>
        <taxon>Clostridia</taxon>
        <taxon>Lachnospirales</taxon>
        <taxon>Lachnospiraceae</taxon>
        <taxon>Blautia</taxon>
    </lineage>
</organism>
<evidence type="ECO:0000256" key="6">
    <source>
        <dbReference type="SAM" id="Phobius"/>
    </source>
</evidence>
<keyword evidence="6" id="KW-0812">Transmembrane</keyword>
<dbReference type="Gene3D" id="3.40.50.300">
    <property type="entry name" value="P-loop containing nucleotide triphosphate hydrolases"/>
    <property type="match status" value="1"/>
</dbReference>
<keyword evidence="1" id="KW-0808">Transferase</keyword>
<dbReference type="EMBL" id="JBEPMJ010000030">
    <property type="protein sequence ID" value="MET3751880.1"/>
    <property type="molecule type" value="Genomic_DNA"/>
</dbReference>
<dbReference type="PANTHER" id="PTHR32309">
    <property type="entry name" value="TYROSINE-PROTEIN KINASE"/>
    <property type="match status" value="1"/>
</dbReference>
<comment type="caution">
    <text evidence="8">The sequence shown here is derived from an EMBL/GenBank/DDBJ whole genome shotgun (WGS) entry which is preliminary data.</text>
</comment>
<dbReference type="Proteomes" id="UP001549106">
    <property type="component" value="Unassembled WGS sequence"/>
</dbReference>
<keyword evidence="5" id="KW-0829">Tyrosine-protein kinase</keyword>
<dbReference type="InterPro" id="IPR005702">
    <property type="entry name" value="Wzc-like_C"/>
</dbReference>
<keyword evidence="3" id="KW-0418">Kinase</keyword>
<dbReference type="Pfam" id="PF13614">
    <property type="entry name" value="AAA_31"/>
    <property type="match status" value="1"/>
</dbReference>
<keyword evidence="6" id="KW-0472">Membrane</keyword>
<dbReference type="InterPro" id="IPR027417">
    <property type="entry name" value="P-loop_NTPase"/>
</dbReference>
<feature type="domain" description="AAA" evidence="7">
    <location>
        <begin position="290"/>
        <end position="418"/>
    </location>
</feature>
<dbReference type="PANTHER" id="PTHR32309:SF31">
    <property type="entry name" value="CAPSULAR EXOPOLYSACCHARIDE FAMILY"/>
    <property type="match status" value="1"/>
</dbReference>
<evidence type="ECO:0000256" key="2">
    <source>
        <dbReference type="ARBA" id="ARBA00022741"/>
    </source>
</evidence>
<dbReference type="SUPFAM" id="SSF52540">
    <property type="entry name" value="P-loop containing nucleoside triphosphate hydrolases"/>
    <property type="match status" value="1"/>
</dbReference>
<keyword evidence="6" id="KW-1133">Transmembrane helix</keyword>